<proteinExistence type="predicted"/>
<evidence type="ECO:0000313" key="2">
    <source>
        <dbReference type="Proteomes" id="UP000578449"/>
    </source>
</evidence>
<accession>A0A840PD49</accession>
<dbReference type="Pfam" id="PF05742">
    <property type="entry name" value="TANGO2"/>
    <property type="match status" value="1"/>
</dbReference>
<reference evidence="1 2" key="1">
    <citation type="submission" date="2020-08" db="EMBL/GenBank/DDBJ databases">
        <title>Genomic Encyclopedia of Type Strains, Phase IV (KMG-IV): sequencing the most valuable type-strain genomes for metagenomic binning, comparative biology and taxonomic classification.</title>
        <authorList>
            <person name="Goeker M."/>
        </authorList>
    </citation>
    <scope>NUCLEOTIDE SEQUENCE [LARGE SCALE GENOMIC DNA]</scope>
    <source>
        <strain evidence="1 2">DSM 45615</strain>
    </source>
</reference>
<dbReference type="InterPro" id="IPR008551">
    <property type="entry name" value="TANGO2"/>
</dbReference>
<evidence type="ECO:0000313" key="1">
    <source>
        <dbReference type="EMBL" id="MBB5135863.1"/>
    </source>
</evidence>
<evidence type="ECO:0008006" key="3">
    <source>
        <dbReference type="Google" id="ProtNLM"/>
    </source>
</evidence>
<comment type="caution">
    <text evidence="1">The sequence shown here is derived from an EMBL/GenBank/DDBJ whole genome shotgun (WGS) entry which is preliminary data.</text>
</comment>
<organism evidence="1 2">
    <name type="scientific">Thermocatellispora tengchongensis</name>
    <dbReference type="NCBI Taxonomy" id="1073253"/>
    <lineage>
        <taxon>Bacteria</taxon>
        <taxon>Bacillati</taxon>
        <taxon>Actinomycetota</taxon>
        <taxon>Actinomycetes</taxon>
        <taxon>Streptosporangiales</taxon>
        <taxon>Streptosporangiaceae</taxon>
        <taxon>Thermocatellispora</taxon>
    </lineage>
</organism>
<dbReference type="RefSeq" id="WP_312925791.1">
    <property type="nucleotide sequence ID" value="NZ_BAABIX010000024.1"/>
</dbReference>
<sequence>MARALCTVIVSLEPGAPVPVLLAGVRDEFAERPWEGPGEHWPRSHPGVLGGRDLQAGGTWLAVHPAARRVAALLNGRGVLAAQERRRSRGDLPLRAVELGEPPDEDLTRYDPFHLVVADAGGVRLWHWDGVRLTDDKPAPGTHVIVNSGWEQGGENARAAYFRDRFAAAPRPGPIGGGEDPPAYWGEWAVLATGDGLATGDPRALIVRHELPDGRVWGSSSVTLVGLAPEAPEGAGVRYDFTARPGDPRGFYRVLG</sequence>
<protein>
    <recommendedName>
        <fullName evidence="3">NRDE family protein</fullName>
    </recommendedName>
</protein>
<dbReference type="EMBL" id="JACHGN010000012">
    <property type="protein sequence ID" value="MBB5135863.1"/>
    <property type="molecule type" value="Genomic_DNA"/>
</dbReference>
<dbReference type="AlphaFoldDB" id="A0A840PD49"/>
<name>A0A840PD49_9ACTN</name>
<dbReference type="Proteomes" id="UP000578449">
    <property type="component" value="Unassembled WGS sequence"/>
</dbReference>
<dbReference type="PANTHER" id="PTHR17985:SF8">
    <property type="entry name" value="TRANSPORT AND GOLGI ORGANIZATION PROTEIN 2 HOMOLOG"/>
    <property type="match status" value="1"/>
</dbReference>
<dbReference type="PANTHER" id="PTHR17985">
    <property type="entry name" value="SER/THR-RICH PROTEIN T10 IN DGCR REGION"/>
    <property type="match status" value="1"/>
</dbReference>
<keyword evidence="2" id="KW-1185">Reference proteome</keyword>
<gene>
    <name evidence="1" type="ORF">HNP84_005607</name>
</gene>